<dbReference type="Pfam" id="PF00847">
    <property type="entry name" value="AP2"/>
    <property type="match status" value="1"/>
</dbReference>
<keyword evidence="2" id="KW-0936">Ethylene signaling pathway</keyword>
<dbReference type="GO" id="GO:0003700">
    <property type="term" value="F:DNA-binding transcription factor activity"/>
    <property type="evidence" value="ECO:0007669"/>
    <property type="project" value="InterPro"/>
</dbReference>
<dbReference type="GO" id="GO:0000976">
    <property type="term" value="F:transcription cis-regulatory region binding"/>
    <property type="evidence" value="ECO:0007669"/>
    <property type="project" value="UniProtKB-ARBA"/>
</dbReference>
<proteinExistence type="inferred from homology"/>
<sequence length="228" mass="25813">MAVSQTRVSSALELIKQHLFGDADYFEFEAKPQLIQTKPPVPVVPQFELKQPQTEITKPQGPSIKVSLPYKAQWIHFNDPIQYPQRAVAGNEEGRRYRGVRQRPWGKYAAEIRDPNRKGSRMWLGTFDTAVEAAKAYDRAAFQLRGSKAILNFPLEAGRYSARGNEGSDRKRRLEGSGMEVRALKKVVKEEESTCTTVWEGGDVKGIFNVPPLESRYTSLGFPRLMVK</sequence>
<keyword evidence="11" id="KW-1185">Reference proteome</keyword>
<evidence type="ECO:0000259" key="9">
    <source>
        <dbReference type="PROSITE" id="PS51032"/>
    </source>
</evidence>
<evidence type="ECO:0000256" key="8">
    <source>
        <dbReference type="ARBA" id="ARBA00024343"/>
    </source>
</evidence>
<evidence type="ECO:0000256" key="4">
    <source>
        <dbReference type="ARBA" id="ARBA00023125"/>
    </source>
</evidence>
<comment type="similarity">
    <text evidence="8">Belongs to the AP2/ERF transcription factor family. ERF subfamily.</text>
</comment>
<comment type="subcellular location">
    <subcellularLocation>
        <location evidence="1">Nucleus</location>
    </subcellularLocation>
</comment>
<comment type="caution">
    <text evidence="10">The sequence shown here is derived from an EMBL/GenBank/DDBJ whole genome shotgun (WGS) entry which is preliminary data.</text>
</comment>
<dbReference type="EMBL" id="JAIWQS010000009">
    <property type="protein sequence ID" value="KAJ8754362.1"/>
    <property type="molecule type" value="Genomic_DNA"/>
</dbReference>
<evidence type="ECO:0000256" key="1">
    <source>
        <dbReference type="ARBA" id="ARBA00004123"/>
    </source>
</evidence>
<reference evidence="10 11" key="1">
    <citation type="submission" date="2021-09" db="EMBL/GenBank/DDBJ databases">
        <title>Genomic insights and catalytic innovation underlie evolution of tropane alkaloids biosynthesis.</title>
        <authorList>
            <person name="Wang Y.-J."/>
            <person name="Tian T."/>
            <person name="Huang J.-P."/>
            <person name="Huang S.-X."/>
        </authorList>
    </citation>
    <scope>NUCLEOTIDE SEQUENCE [LARGE SCALE GENOMIC DNA]</scope>
    <source>
        <strain evidence="10">KIB-2018</strain>
        <tissue evidence="10">Leaf</tissue>
    </source>
</reference>
<evidence type="ECO:0000313" key="10">
    <source>
        <dbReference type="EMBL" id="KAJ8754362.1"/>
    </source>
</evidence>
<dbReference type="FunFam" id="3.30.730.10:FF:000001">
    <property type="entry name" value="Ethylene-responsive transcription factor 2"/>
    <property type="match status" value="1"/>
</dbReference>
<dbReference type="Proteomes" id="UP001159364">
    <property type="component" value="Linkage Group LG09"/>
</dbReference>
<evidence type="ECO:0000256" key="5">
    <source>
        <dbReference type="ARBA" id="ARBA00023159"/>
    </source>
</evidence>
<dbReference type="SUPFAM" id="SSF54171">
    <property type="entry name" value="DNA-binding domain"/>
    <property type="match status" value="1"/>
</dbReference>
<dbReference type="InterPro" id="IPR044808">
    <property type="entry name" value="ERF_plant"/>
</dbReference>
<dbReference type="InterPro" id="IPR036955">
    <property type="entry name" value="AP2/ERF_dom_sf"/>
</dbReference>
<dbReference type="Gene3D" id="3.30.730.10">
    <property type="entry name" value="AP2/ERF domain"/>
    <property type="match status" value="1"/>
</dbReference>
<dbReference type="InterPro" id="IPR016177">
    <property type="entry name" value="DNA-bd_dom_sf"/>
</dbReference>
<protein>
    <recommendedName>
        <fullName evidence="9">AP2/ERF domain-containing protein</fullName>
    </recommendedName>
</protein>
<dbReference type="GO" id="GO:0006950">
    <property type="term" value="P:response to stress"/>
    <property type="evidence" value="ECO:0007669"/>
    <property type="project" value="UniProtKB-ARBA"/>
</dbReference>
<keyword evidence="7" id="KW-0539">Nucleus</keyword>
<dbReference type="GO" id="GO:0009873">
    <property type="term" value="P:ethylene-activated signaling pathway"/>
    <property type="evidence" value="ECO:0007669"/>
    <property type="project" value="UniProtKB-KW"/>
</dbReference>
<keyword evidence="4" id="KW-0238">DNA-binding</keyword>
<dbReference type="GO" id="GO:0005634">
    <property type="term" value="C:nucleus"/>
    <property type="evidence" value="ECO:0007669"/>
    <property type="project" value="UniProtKB-SubCell"/>
</dbReference>
<feature type="domain" description="AP2/ERF" evidence="9">
    <location>
        <begin position="96"/>
        <end position="154"/>
    </location>
</feature>
<dbReference type="PANTHER" id="PTHR31190">
    <property type="entry name" value="DNA-BINDING DOMAIN"/>
    <property type="match status" value="1"/>
</dbReference>
<evidence type="ECO:0000256" key="2">
    <source>
        <dbReference type="ARBA" id="ARBA00022745"/>
    </source>
</evidence>
<dbReference type="CDD" id="cd00018">
    <property type="entry name" value="AP2"/>
    <property type="match status" value="1"/>
</dbReference>
<dbReference type="AlphaFoldDB" id="A0AAV8SQ03"/>
<keyword evidence="5" id="KW-0010">Activator</keyword>
<dbReference type="PANTHER" id="PTHR31190:SF499">
    <property type="entry name" value="ETHYLENE-RESPONSIVE TRANSCRIPTION FACTOR ERF105"/>
    <property type="match status" value="1"/>
</dbReference>
<dbReference type="PROSITE" id="PS51032">
    <property type="entry name" value="AP2_ERF"/>
    <property type="match status" value="1"/>
</dbReference>
<name>A0AAV8SQ03_9ROSI</name>
<evidence type="ECO:0000256" key="7">
    <source>
        <dbReference type="ARBA" id="ARBA00023242"/>
    </source>
</evidence>
<keyword evidence="3" id="KW-0805">Transcription regulation</keyword>
<gene>
    <name evidence="10" type="ORF">K2173_002813</name>
</gene>
<dbReference type="InterPro" id="IPR001471">
    <property type="entry name" value="AP2/ERF_dom"/>
</dbReference>
<organism evidence="10 11">
    <name type="scientific">Erythroxylum novogranatense</name>
    <dbReference type="NCBI Taxonomy" id="1862640"/>
    <lineage>
        <taxon>Eukaryota</taxon>
        <taxon>Viridiplantae</taxon>
        <taxon>Streptophyta</taxon>
        <taxon>Embryophyta</taxon>
        <taxon>Tracheophyta</taxon>
        <taxon>Spermatophyta</taxon>
        <taxon>Magnoliopsida</taxon>
        <taxon>eudicotyledons</taxon>
        <taxon>Gunneridae</taxon>
        <taxon>Pentapetalae</taxon>
        <taxon>rosids</taxon>
        <taxon>fabids</taxon>
        <taxon>Malpighiales</taxon>
        <taxon>Erythroxylaceae</taxon>
        <taxon>Erythroxylum</taxon>
    </lineage>
</organism>
<keyword evidence="6" id="KW-0804">Transcription</keyword>
<dbReference type="PRINTS" id="PR00367">
    <property type="entry name" value="ETHRSPELEMNT"/>
</dbReference>
<evidence type="ECO:0000313" key="11">
    <source>
        <dbReference type="Proteomes" id="UP001159364"/>
    </source>
</evidence>
<evidence type="ECO:0000256" key="3">
    <source>
        <dbReference type="ARBA" id="ARBA00023015"/>
    </source>
</evidence>
<evidence type="ECO:0000256" key="6">
    <source>
        <dbReference type="ARBA" id="ARBA00023163"/>
    </source>
</evidence>
<accession>A0AAV8SQ03</accession>
<dbReference type="SMART" id="SM00380">
    <property type="entry name" value="AP2"/>
    <property type="match status" value="1"/>
</dbReference>